<evidence type="ECO:0000313" key="3">
    <source>
        <dbReference type="Proteomes" id="UP000233387"/>
    </source>
</evidence>
<gene>
    <name evidence="2" type="ORF">Rain11_0700</name>
</gene>
<evidence type="ECO:0000256" key="1">
    <source>
        <dbReference type="SAM" id="SignalP"/>
    </source>
</evidence>
<evidence type="ECO:0000313" key="2">
    <source>
        <dbReference type="EMBL" id="PKQ70321.1"/>
    </source>
</evidence>
<dbReference type="RefSeq" id="WP_165778067.1">
    <property type="nucleotide sequence ID" value="NZ_NKXO01000008.1"/>
</dbReference>
<keyword evidence="3" id="KW-1185">Reference proteome</keyword>
<organism evidence="2 3">
    <name type="scientific">Raineya orbicola</name>
    <dbReference type="NCBI Taxonomy" id="2016530"/>
    <lineage>
        <taxon>Bacteria</taxon>
        <taxon>Pseudomonadati</taxon>
        <taxon>Bacteroidota</taxon>
        <taxon>Cytophagia</taxon>
        <taxon>Cytophagales</taxon>
        <taxon>Raineyaceae</taxon>
        <taxon>Raineya</taxon>
    </lineage>
</organism>
<feature type="chain" id="PRO_5014988518" description="DUF4198 domain-containing protein" evidence="1">
    <location>
        <begin position="19"/>
        <end position="263"/>
    </location>
</feature>
<evidence type="ECO:0008006" key="4">
    <source>
        <dbReference type="Google" id="ProtNLM"/>
    </source>
</evidence>
<protein>
    <recommendedName>
        <fullName evidence="4">DUF4198 domain-containing protein</fullName>
    </recommendedName>
</protein>
<dbReference type="InterPro" id="IPR019613">
    <property type="entry name" value="DUF4198"/>
</dbReference>
<dbReference type="Pfam" id="PF10670">
    <property type="entry name" value="DUF4198"/>
    <property type="match status" value="1"/>
</dbReference>
<dbReference type="AlphaFoldDB" id="A0A2N3IJ78"/>
<proteinExistence type="predicted"/>
<dbReference type="Proteomes" id="UP000233387">
    <property type="component" value="Unassembled WGS sequence"/>
</dbReference>
<keyword evidence="1" id="KW-0732">Signal</keyword>
<name>A0A2N3IJ78_9BACT</name>
<feature type="signal peptide" evidence="1">
    <location>
        <begin position="1"/>
        <end position="18"/>
    </location>
</feature>
<sequence>MKKIALTLFVLAFSFAFAHEFWLNPDRFWYRKGETATILLQVGENFQGAKWKGTITRLTYYFDKQVKNLNVVVDTATRSFKMNTEGEGTQMLVLQNKPSFIELDAEKFNAYLQEDGLEEVLAFRKKNGLEKTKGREIYERCAKLIFQVGEKKTGHFKQITNLPLEIIPLQNPYAVRKAQAMNVGFRILFQQKPLAGIKVRFWQKIQGELFKNEAISNEKGEVNFKFAPSGKVMISAVKMIAHDKPQEADWHSYWASLVFGYEK</sequence>
<accession>A0A2N3IJ78</accession>
<reference evidence="2 3" key="1">
    <citation type="submission" date="2017-06" db="EMBL/GenBank/DDBJ databases">
        <title>Raineya orbicola gen. nov., sp. nov. a slightly thermophilic bacterium of the phylum Bacteroidetes and the description of Raineyaceae fam. nov.</title>
        <authorList>
            <person name="Albuquerque L."/>
            <person name="Polonia A.R.M."/>
            <person name="Barroso C."/>
            <person name="Froufe H.J.C."/>
            <person name="Lage O."/>
            <person name="Lobo-Da-Cunha A."/>
            <person name="Egas C."/>
            <person name="Da Costa M.S."/>
        </authorList>
    </citation>
    <scope>NUCLEOTIDE SEQUENCE [LARGE SCALE GENOMIC DNA]</scope>
    <source>
        <strain evidence="2 3">SPSPC-11</strain>
    </source>
</reference>
<comment type="caution">
    <text evidence="2">The sequence shown here is derived from an EMBL/GenBank/DDBJ whole genome shotgun (WGS) entry which is preliminary data.</text>
</comment>
<dbReference type="EMBL" id="NKXO01000008">
    <property type="protein sequence ID" value="PKQ70321.1"/>
    <property type="molecule type" value="Genomic_DNA"/>
</dbReference>